<evidence type="ECO:0000256" key="2">
    <source>
        <dbReference type="SAM" id="Coils"/>
    </source>
</evidence>
<dbReference type="PANTHER" id="PTHR37313">
    <property type="entry name" value="UPF0749 PROTEIN RV1825"/>
    <property type="match status" value="1"/>
</dbReference>
<evidence type="ECO:0000256" key="3">
    <source>
        <dbReference type="SAM" id="Phobius"/>
    </source>
</evidence>
<gene>
    <name evidence="4" type="ORF">P4447_06530</name>
</gene>
<sequence length="245" mass="27649">MIQRRRNKKVKRIKVKGNHVILSLVCLVLGYMIAFSYHLTQKEKQRDTRELSDRKWEKTLDLRNQLNAQKETNRKLEKELAKKQNLVLENEKHLSKEAKAFYNLAEDAEKYRMFLGKVKVKGKGIKVALADGAYDPKVTNVNNYLVHEFHVFKVVNELYISGAAAIAINGQRLTSHSYINCNGPVITVDGVQHPAPFVITAIGDPDVLSAALNLTGGVKDQLVNDNIVFTLEENDEITLNPILGN</sequence>
<keyword evidence="3" id="KW-0472">Membrane</keyword>
<dbReference type="InterPro" id="IPR010273">
    <property type="entry name" value="DUF881"/>
</dbReference>
<dbReference type="Pfam" id="PF05949">
    <property type="entry name" value="DUF881"/>
    <property type="match status" value="1"/>
</dbReference>
<evidence type="ECO:0000313" key="4">
    <source>
        <dbReference type="EMBL" id="MED3562108.1"/>
    </source>
</evidence>
<organism evidence="4 5">
    <name type="scientific">Bacillus xiapuensis</name>
    <dbReference type="NCBI Taxonomy" id="2014075"/>
    <lineage>
        <taxon>Bacteria</taxon>
        <taxon>Bacillati</taxon>
        <taxon>Bacillota</taxon>
        <taxon>Bacilli</taxon>
        <taxon>Bacillales</taxon>
        <taxon>Bacillaceae</taxon>
        <taxon>Bacillus</taxon>
    </lineage>
</organism>
<comment type="caution">
    <text evidence="4">The sequence shown here is derived from an EMBL/GenBank/DDBJ whole genome shotgun (WGS) entry which is preliminary data.</text>
</comment>
<feature type="transmembrane region" description="Helical" evidence="3">
    <location>
        <begin position="20"/>
        <end position="39"/>
    </location>
</feature>
<keyword evidence="3" id="KW-1133">Transmembrane helix</keyword>
<comment type="similarity">
    <text evidence="1">Belongs to the UPF0749 family.</text>
</comment>
<keyword evidence="2" id="KW-0175">Coiled coil</keyword>
<evidence type="ECO:0000313" key="5">
    <source>
        <dbReference type="Proteomes" id="UP001330749"/>
    </source>
</evidence>
<evidence type="ECO:0000256" key="1">
    <source>
        <dbReference type="ARBA" id="ARBA00009108"/>
    </source>
</evidence>
<accession>A0ABU6N7B5</accession>
<proteinExistence type="inferred from homology"/>
<keyword evidence="3" id="KW-0812">Transmembrane</keyword>
<feature type="coiled-coil region" evidence="2">
    <location>
        <begin position="59"/>
        <end position="93"/>
    </location>
</feature>
<protein>
    <submittedName>
        <fullName evidence="4">DUF881 domain-containing protein</fullName>
    </submittedName>
</protein>
<reference evidence="4 5" key="1">
    <citation type="submission" date="2023-03" db="EMBL/GenBank/DDBJ databases">
        <title>Bacillus Genome Sequencing.</title>
        <authorList>
            <person name="Dunlap C."/>
        </authorList>
    </citation>
    <scope>NUCLEOTIDE SEQUENCE [LARGE SCALE GENOMIC DNA]</scope>
    <source>
        <strain evidence="4 5">B-14544</strain>
    </source>
</reference>
<dbReference type="EMBL" id="JARMQG010000076">
    <property type="protein sequence ID" value="MED3562108.1"/>
    <property type="molecule type" value="Genomic_DNA"/>
</dbReference>
<dbReference type="Proteomes" id="UP001330749">
    <property type="component" value="Unassembled WGS sequence"/>
</dbReference>
<dbReference type="RefSeq" id="WP_327967014.1">
    <property type="nucleotide sequence ID" value="NZ_JARMQG010000076.1"/>
</dbReference>
<keyword evidence="5" id="KW-1185">Reference proteome</keyword>
<dbReference type="PANTHER" id="PTHR37313:SF2">
    <property type="entry name" value="UPF0749 PROTEIN YLXX"/>
    <property type="match status" value="1"/>
</dbReference>
<dbReference type="Gene3D" id="3.30.70.1880">
    <property type="entry name" value="Protein of unknown function DUF881"/>
    <property type="match status" value="1"/>
</dbReference>
<name>A0ABU6N7B5_9BACI</name>